<dbReference type="EMBL" id="FOIC01000020">
    <property type="protein sequence ID" value="SET96052.1"/>
    <property type="molecule type" value="Genomic_DNA"/>
</dbReference>
<proteinExistence type="predicted"/>
<reference evidence="3" key="1">
    <citation type="submission" date="2016-10" db="EMBL/GenBank/DDBJ databases">
        <authorList>
            <person name="Varghese N."/>
            <person name="Submissions S."/>
        </authorList>
    </citation>
    <scope>NUCLEOTIDE SEQUENCE [LARGE SCALE GENOMIC DNA]</scope>
    <source>
        <strain evidence="3">CDM_6</strain>
    </source>
</reference>
<dbReference type="STRING" id="392421.SAMN04488694_12047"/>
<dbReference type="Gene3D" id="3.10.450.50">
    <property type="match status" value="1"/>
</dbReference>
<accession>A0A1I0II38</accession>
<evidence type="ECO:0000313" key="3">
    <source>
        <dbReference type="Proteomes" id="UP000199320"/>
    </source>
</evidence>
<dbReference type="InterPro" id="IPR032710">
    <property type="entry name" value="NTF2-like_dom_sf"/>
</dbReference>
<dbReference type="OrthoDB" id="8685at2157"/>
<dbReference type="PANTHER" id="PTHR38436:SF1">
    <property type="entry name" value="ESTER CYCLASE"/>
    <property type="match status" value="1"/>
</dbReference>
<sequence length="147" mass="16364">MSDTTMTDQKQIVQESEHEAWNEGNVDAYDEVYSTEYVLHSPLGDQELADVKETIEAVRAGNADFEFAIMDVVGEGNKVVLRYTMAGTNTGPSLLTEEPTGKSWEASGISIYRFEDGTIIEQWDNFDYLSVLQQLGQIPSDPTESSQ</sequence>
<dbReference type="SUPFAM" id="SSF54427">
    <property type="entry name" value="NTF2-like"/>
    <property type="match status" value="1"/>
</dbReference>
<name>A0A1I0II38_9EURY</name>
<dbReference type="PANTHER" id="PTHR38436">
    <property type="entry name" value="POLYKETIDE CYCLASE SNOAL-LIKE DOMAIN"/>
    <property type="match status" value="1"/>
</dbReference>
<dbReference type="Pfam" id="PF07366">
    <property type="entry name" value="SnoaL"/>
    <property type="match status" value="1"/>
</dbReference>
<evidence type="ECO:0000256" key="1">
    <source>
        <dbReference type="SAM" id="MobiDB-lite"/>
    </source>
</evidence>
<gene>
    <name evidence="2" type="ORF">SAMN04488694_12047</name>
</gene>
<organism evidence="2 3">
    <name type="scientific">Natrinema hispanicum</name>
    <dbReference type="NCBI Taxonomy" id="392421"/>
    <lineage>
        <taxon>Archaea</taxon>
        <taxon>Methanobacteriati</taxon>
        <taxon>Methanobacteriota</taxon>
        <taxon>Stenosarchaea group</taxon>
        <taxon>Halobacteria</taxon>
        <taxon>Halobacteriales</taxon>
        <taxon>Natrialbaceae</taxon>
        <taxon>Natrinema</taxon>
    </lineage>
</organism>
<dbReference type="Proteomes" id="UP000199320">
    <property type="component" value="Unassembled WGS sequence"/>
</dbReference>
<feature type="compositionally biased region" description="Polar residues" evidence="1">
    <location>
        <begin position="1"/>
        <end position="14"/>
    </location>
</feature>
<dbReference type="RefSeq" id="WP_175542218.1">
    <property type="nucleotide sequence ID" value="NZ_FOIC01000020.1"/>
</dbReference>
<dbReference type="GO" id="GO:0030638">
    <property type="term" value="P:polyketide metabolic process"/>
    <property type="evidence" value="ECO:0007669"/>
    <property type="project" value="InterPro"/>
</dbReference>
<dbReference type="AlphaFoldDB" id="A0A1I0II38"/>
<feature type="region of interest" description="Disordered" evidence="1">
    <location>
        <begin position="1"/>
        <end position="23"/>
    </location>
</feature>
<keyword evidence="3" id="KW-1185">Reference proteome</keyword>
<protein>
    <submittedName>
        <fullName evidence="2">Predicted ester cyclase</fullName>
    </submittedName>
</protein>
<dbReference type="InterPro" id="IPR009959">
    <property type="entry name" value="Cyclase_SnoaL-like"/>
</dbReference>
<evidence type="ECO:0000313" key="2">
    <source>
        <dbReference type="EMBL" id="SET96052.1"/>
    </source>
</evidence>